<dbReference type="AlphaFoldDB" id="A0A831U6Y1"/>
<gene>
    <name evidence="3" type="ORF">ENQ87_14400</name>
</gene>
<feature type="domain" description="Bacterial repeat" evidence="2">
    <location>
        <begin position="346"/>
        <end position="411"/>
    </location>
</feature>
<organism evidence="3">
    <name type="scientific">Geobacter metallireducens</name>
    <dbReference type="NCBI Taxonomy" id="28232"/>
    <lineage>
        <taxon>Bacteria</taxon>
        <taxon>Pseudomonadati</taxon>
        <taxon>Thermodesulfobacteriota</taxon>
        <taxon>Desulfuromonadia</taxon>
        <taxon>Geobacterales</taxon>
        <taxon>Geobacteraceae</taxon>
        <taxon>Geobacter</taxon>
    </lineage>
</organism>
<protein>
    <submittedName>
        <fullName evidence="3">Choice-of-anchor D domain-containing protein</fullName>
    </submittedName>
</protein>
<dbReference type="EMBL" id="DSOV01000066">
    <property type="protein sequence ID" value="HEN43533.1"/>
    <property type="molecule type" value="Genomic_DNA"/>
</dbReference>
<evidence type="ECO:0000256" key="1">
    <source>
        <dbReference type="SAM" id="SignalP"/>
    </source>
</evidence>
<feature type="chain" id="PRO_5032369908" evidence="1">
    <location>
        <begin position="27"/>
        <end position="477"/>
    </location>
</feature>
<proteinExistence type="predicted"/>
<dbReference type="NCBIfam" id="NF012200">
    <property type="entry name" value="choice_anch_D"/>
    <property type="match status" value="1"/>
</dbReference>
<evidence type="ECO:0000313" key="3">
    <source>
        <dbReference type="EMBL" id="HEN43533.1"/>
    </source>
</evidence>
<comment type="caution">
    <text evidence="3">The sequence shown here is derived from an EMBL/GenBank/DDBJ whole genome shotgun (WGS) entry which is preliminary data.</text>
</comment>
<feature type="signal peptide" evidence="1">
    <location>
        <begin position="1"/>
        <end position="26"/>
    </location>
</feature>
<name>A0A831U6Y1_GEOME</name>
<dbReference type="Gene3D" id="2.60.40.10">
    <property type="entry name" value="Immunoglobulins"/>
    <property type="match status" value="1"/>
</dbReference>
<dbReference type="InterPro" id="IPR013783">
    <property type="entry name" value="Ig-like_fold"/>
</dbReference>
<dbReference type="GO" id="GO:0005737">
    <property type="term" value="C:cytoplasm"/>
    <property type="evidence" value="ECO:0007669"/>
    <property type="project" value="UniProtKB-SubCell"/>
</dbReference>
<dbReference type="Pfam" id="PF18998">
    <property type="entry name" value="Flg_new_2"/>
    <property type="match status" value="1"/>
</dbReference>
<accession>A0A831U6Y1</accession>
<keyword evidence="1" id="KW-0732">Signal</keyword>
<sequence length="477" mass="48716">MKKAGIVLAFIVMLCALVLPATGVLAATDGYYQLSEVSQPAWDSTYASRTKAPTADYDYTYGDESSVTYTLPWSFSFYGQSYTQITADTNGNIWFAATGSAHSFDLATTGRGPVIAAWNNDLSSYFNGGVFIQHKTNPERVVIEWQAETYSDEGTGRPNRFAVVLFPNGTIRTDYGAFSPTVGKDFGSGISRGDGTASLSLTTTYGNAFSLAGRSFLFASGSKIYVGSQTESFGDVPAGTASQPRTITLVNGGTDNLLISTVNLTANGSGMFSLAAGGDGCSGATLAPSQSCTVQAVFSPSALGLQSAVLSISSNDPTTPSLDIALTGTGLYPTLTVAKGDTGAGTVTSSPAGISCGTTCSGSFATGSTVTLTASPEAGSAFTGWSGACSGTGDCTVTMDTAKSVTASFTTTNPPTVTIFSPSGTVAGKRPLLQYNAGTGTVVVTVDGVVVSKTSGDTLDTLAEGTHVIRVEATNRG</sequence>
<evidence type="ECO:0000259" key="2">
    <source>
        <dbReference type="Pfam" id="PF18998"/>
    </source>
</evidence>
<reference evidence="3" key="1">
    <citation type="journal article" date="2020" name="mSystems">
        <title>Genome- and Community-Level Interaction Insights into Carbon Utilization and Element Cycling Functions of Hydrothermarchaeota in Hydrothermal Sediment.</title>
        <authorList>
            <person name="Zhou Z."/>
            <person name="Liu Y."/>
            <person name="Xu W."/>
            <person name="Pan J."/>
            <person name="Luo Z.H."/>
            <person name="Li M."/>
        </authorList>
    </citation>
    <scope>NUCLEOTIDE SEQUENCE [LARGE SCALE GENOMIC DNA]</scope>
    <source>
        <strain evidence="3">SpSt-349</strain>
    </source>
</reference>
<dbReference type="InterPro" id="IPR044060">
    <property type="entry name" value="Bacterial_rp_domain"/>
</dbReference>